<dbReference type="EMBL" id="CM001222">
    <property type="protein sequence ID" value="KEH26168.1"/>
    <property type="molecule type" value="Genomic_DNA"/>
</dbReference>
<dbReference type="Proteomes" id="UP000002051">
    <property type="component" value="Chromosome 6"/>
</dbReference>
<sequence length="82" mass="9300">MRLASNVTSPARIRATSFTCRLTNYTLELVKKELNRDQHDEIMYRNSNVSSRLTCKTSEVSLESVSKPTLSNCSSLSHYKAE</sequence>
<accession>A0A072UAP0</accession>
<evidence type="ECO:0000313" key="2">
    <source>
        <dbReference type="EnsemblPlants" id="KEH26168"/>
    </source>
</evidence>
<evidence type="ECO:0000313" key="3">
    <source>
        <dbReference type="Proteomes" id="UP000002051"/>
    </source>
</evidence>
<protein>
    <submittedName>
        <fullName evidence="1 2">Uncharacterized protein</fullName>
    </submittedName>
</protein>
<dbReference type="AlphaFoldDB" id="A0A072UAP0"/>
<dbReference type="HOGENOM" id="CLU_2561809_0_0_1"/>
<keyword evidence="3" id="KW-1185">Reference proteome</keyword>
<reference evidence="1 3" key="2">
    <citation type="journal article" date="2014" name="BMC Genomics">
        <title>An improved genome release (version Mt4.0) for the model legume Medicago truncatula.</title>
        <authorList>
            <person name="Tang H."/>
            <person name="Krishnakumar V."/>
            <person name="Bidwell S."/>
            <person name="Rosen B."/>
            <person name="Chan A."/>
            <person name="Zhou S."/>
            <person name="Gentzbittel L."/>
            <person name="Childs K.L."/>
            <person name="Yandell M."/>
            <person name="Gundlach H."/>
            <person name="Mayer K.F."/>
            <person name="Schwartz D.C."/>
            <person name="Town C.D."/>
        </authorList>
    </citation>
    <scope>GENOME REANNOTATION</scope>
    <source>
        <strain evidence="1">A17</strain>
        <strain evidence="2 3">cv. Jemalong A17</strain>
    </source>
</reference>
<reference evidence="2" key="3">
    <citation type="submission" date="2015-04" db="UniProtKB">
        <authorList>
            <consortium name="EnsemblPlants"/>
        </authorList>
    </citation>
    <scope>IDENTIFICATION</scope>
    <source>
        <strain evidence="2">cv. Jemalong A17</strain>
    </source>
</reference>
<reference evidence="1 3" key="1">
    <citation type="journal article" date="2011" name="Nature">
        <title>The Medicago genome provides insight into the evolution of rhizobial symbioses.</title>
        <authorList>
            <person name="Young N.D."/>
            <person name="Debelle F."/>
            <person name="Oldroyd G.E."/>
            <person name="Geurts R."/>
            <person name="Cannon S.B."/>
            <person name="Udvardi M.K."/>
            <person name="Benedito V.A."/>
            <person name="Mayer K.F."/>
            <person name="Gouzy J."/>
            <person name="Schoof H."/>
            <person name="Van de Peer Y."/>
            <person name="Proost S."/>
            <person name="Cook D.R."/>
            <person name="Meyers B.C."/>
            <person name="Spannagl M."/>
            <person name="Cheung F."/>
            <person name="De Mita S."/>
            <person name="Krishnakumar V."/>
            <person name="Gundlach H."/>
            <person name="Zhou S."/>
            <person name="Mudge J."/>
            <person name="Bharti A.K."/>
            <person name="Murray J.D."/>
            <person name="Naoumkina M.A."/>
            <person name="Rosen B."/>
            <person name="Silverstein K.A."/>
            <person name="Tang H."/>
            <person name="Rombauts S."/>
            <person name="Zhao P.X."/>
            <person name="Zhou P."/>
            <person name="Barbe V."/>
            <person name="Bardou P."/>
            <person name="Bechner M."/>
            <person name="Bellec A."/>
            <person name="Berger A."/>
            <person name="Berges H."/>
            <person name="Bidwell S."/>
            <person name="Bisseling T."/>
            <person name="Choisne N."/>
            <person name="Couloux A."/>
            <person name="Denny R."/>
            <person name="Deshpande S."/>
            <person name="Dai X."/>
            <person name="Doyle J.J."/>
            <person name="Dudez A.M."/>
            <person name="Farmer A.D."/>
            <person name="Fouteau S."/>
            <person name="Franken C."/>
            <person name="Gibelin C."/>
            <person name="Gish J."/>
            <person name="Goldstein S."/>
            <person name="Gonzalez A.J."/>
            <person name="Green P.J."/>
            <person name="Hallab A."/>
            <person name="Hartog M."/>
            <person name="Hua A."/>
            <person name="Humphray S.J."/>
            <person name="Jeong D.H."/>
            <person name="Jing Y."/>
            <person name="Jocker A."/>
            <person name="Kenton S.M."/>
            <person name="Kim D.J."/>
            <person name="Klee K."/>
            <person name="Lai H."/>
            <person name="Lang C."/>
            <person name="Lin S."/>
            <person name="Macmil S.L."/>
            <person name="Magdelenat G."/>
            <person name="Matthews L."/>
            <person name="McCorrison J."/>
            <person name="Monaghan E.L."/>
            <person name="Mun J.H."/>
            <person name="Najar F.Z."/>
            <person name="Nicholson C."/>
            <person name="Noirot C."/>
            <person name="O'Bleness M."/>
            <person name="Paule C.R."/>
            <person name="Poulain J."/>
            <person name="Prion F."/>
            <person name="Qin B."/>
            <person name="Qu C."/>
            <person name="Retzel E.F."/>
            <person name="Riddle C."/>
            <person name="Sallet E."/>
            <person name="Samain S."/>
            <person name="Samson N."/>
            <person name="Sanders I."/>
            <person name="Saurat O."/>
            <person name="Scarpelli C."/>
            <person name="Schiex T."/>
            <person name="Segurens B."/>
            <person name="Severin A.J."/>
            <person name="Sherrier D.J."/>
            <person name="Shi R."/>
            <person name="Sims S."/>
            <person name="Singer S.R."/>
            <person name="Sinharoy S."/>
            <person name="Sterck L."/>
            <person name="Viollet A."/>
            <person name="Wang B.B."/>
            <person name="Wang K."/>
            <person name="Wang M."/>
            <person name="Wang X."/>
            <person name="Warfsmann J."/>
            <person name="Weissenbach J."/>
            <person name="White D.D."/>
            <person name="White J.D."/>
            <person name="Wiley G.B."/>
            <person name="Wincker P."/>
            <person name="Xing Y."/>
            <person name="Yang L."/>
            <person name="Yao Z."/>
            <person name="Ying F."/>
            <person name="Zhai J."/>
            <person name="Zhou L."/>
            <person name="Zuber A."/>
            <person name="Denarie J."/>
            <person name="Dixon R.A."/>
            <person name="May G.D."/>
            <person name="Schwartz D.C."/>
            <person name="Rogers J."/>
            <person name="Quetier F."/>
            <person name="Town C.D."/>
            <person name="Roe B.A."/>
        </authorList>
    </citation>
    <scope>NUCLEOTIDE SEQUENCE [LARGE SCALE GENOMIC DNA]</scope>
    <source>
        <strain evidence="1">A17</strain>
        <strain evidence="2 3">cv. Jemalong A17</strain>
    </source>
</reference>
<gene>
    <name evidence="1" type="ordered locus">MTR_6g045497</name>
</gene>
<proteinExistence type="predicted"/>
<dbReference type="EnsemblPlants" id="KEH26168">
    <property type="protein sequence ID" value="KEH26168"/>
    <property type="gene ID" value="MTR_6g045497"/>
</dbReference>
<evidence type="ECO:0000313" key="1">
    <source>
        <dbReference type="EMBL" id="KEH26168.1"/>
    </source>
</evidence>
<name>A0A072UAP0_MEDTR</name>
<organism evidence="1 3">
    <name type="scientific">Medicago truncatula</name>
    <name type="common">Barrel medic</name>
    <name type="synonym">Medicago tribuloides</name>
    <dbReference type="NCBI Taxonomy" id="3880"/>
    <lineage>
        <taxon>Eukaryota</taxon>
        <taxon>Viridiplantae</taxon>
        <taxon>Streptophyta</taxon>
        <taxon>Embryophyta</taxon>
        <taxon>Tracheophyta</taxon>
        <taxon>Spermatophyta</taxon>
        <taxon>Magnoliopsida</taxon>
        <taxon>eudicotyledons</taxon>
        <taxon>Gunneridae</taxon>
        <taxon>Pentapetalae</taxon>
        <taxon>rosids</taxon>
        <taxon>fabids</taxon>
        <taxon>Fabales</taxon>
        <taxon>Fabaceae</taxon>
        <taxon>Papilionoideae</taxon>
        <taxon>50 kb inversion clade</taxon>
        <taxon>NPAAA clade</taxon>
        <taxon>Hologalegina</taxon>
        <taxon>IRL clade</taxon>
        <taxon>Trifolieae</taxon>
        <taxon>Medicago</taxon>
    </lineage>
</organism>